<protein>
    <submittedName>
        <fullName evidence="3">PIG-L family deacetylase</fullName>
    </submittedName>
</protein>
<proteinExistence type="predicted"/>
<dbReference type="GO" id="GO:0016811">
    <property type="term" value="F:hydrolase activity, acting on carbon-nitrogen (but not peptide) bonds, in linear amides"/>
    <property type="evidence" value="ECO:0007669"/>
    <property type="project" value="TreeGrafter"/>
</dbReference>
<name>A0A6P2CEI7_9NOCA</name>
<dbReference type="RefSeq" id="WP_010836246.1">
    <property type="nucleotide sequence ID" value="NZ_QRCM01000001.1"/>
</dbReference>
<dbReference type="InterPro" id="IPR024078">
    <property type="entry name" value="LmbE-like_dom_sf"/>
</dbReference>
<reference evidence="3 4" key="1">
    <citation type="submission" date="2018-07" db="EMBL/GenBank/DDBJ databases">
        <title>Genome sequence of Rhodococcus rhodnii ATCC 35071 from Rhodnius prolixus.</title>
        <authorList>
            <person name="Patel V."/>
            <person name="Vogel K.J."/>
        </authorList>
    </citation>
    <scope>NUCLEOTIDE SEQUENCE [LARGE SCALE GENOMIC DNA]</scope>
    <source>
        <strain evidence="3 4">ATCC 35071</strain>
    </source>
</reference>
<evidence type="ECO:0000313" key="3">
    <source>
        <dbReference type="EMBL" id="TXG91177.1"/>
    </source>
</evidence>
<evidence type="ECO:0000256" key="1">
    <source>
        <dbReference type="ARBA" id="ARBA00022833"/>
    </source>
</evidence>
<dbReference type="Proteomes" id="UP000471120">
    <property type="component" value="Unassembled WGS sequence"/>
</dbReference>
<sequence length="254" mass="27078">MSGDETRWGSARLAATPSESSGTPASVWARLVPPPLDTSDCPGAVVVAPHPDDEVLGVGGLAALLAAAGVSVRTVAVTDGDASHPGSPTWSRDRLVRARIGESQRAAAHLGLDPPRRLGLPDGDVGAHEARLTEEIAGLLRPGWWCLTTWRGDGHPDHEATGRASARAARSAGARLLEFPIWAWHWGTPDDPHIPWGRARAVELPPDVHAAKRRAIDEFVTQTAPLSEDPADRAILPPHILERFLGTRETVFVS</sequence>
<comment type="caution">
    <text evidence="3">The sequence shown here is derived from an EMBL/GenBank/DDBJ whole genome shotgun (WGS) entry which is preliminary data.</text>
</comment>
<evidence type="ECO:0000256" key="2">
    <source>
        <dbReference type="SAM" id="MobiDB-lite"/>
    </source>
</evidence>
<dbReference type="PANTHER" id="PTHR12993">
    <property type="entry name" value="N-ACETYLGLUCOSAMINYL-PHOSPHATIDYLINOSITOL DE-N-ACETYLASE-RELATED"/>
    <property type="match status" value="1"/>
</dbReference>
<evidence type="ECO:0000313" key="4">
    <source>
        <dbReference type="Proteomes" id="UP000471120"/>
    </source>
</evidence>
<organism evidence="3 4">
    <name type="scientific">Rhodococcus rhodnii</name>
    <dbReference type="NCBI Taxonomy" id="38312"/>
    <lineage>
        <taxon>Bacteria</taxon>
        <taxon>Bacillati</taxon>
        <taxon>Actinomycetota</taxon>
        <taxon>Actinomycetes</taxon>
        <taxon>Mycobacteriales</taxon>
        <taxon>Nocardiaceae</taxon>
        <taxon>Rhodococcus</taxon>
    </lineage>
</organism>
<accession>A0A6P2CEI7</accession>
<gene>
    <name evidence="3" type="ORF">DW322_14310</name>
</gene>
<dbReference type="GO" id="GO:0016137">
    <property type="term" value="P:glycoside metabolic process"/>
    <property type="evidence" value="ECO:0007669"/>
    <property type="project" value="UniProtKB-ARBA"/>
</dbReference>
<keyword evidence="1" id="KW-0862">Zinc</keyword>
<dbReference type="PANTHER" id="PTHR12993:SF29">
    <property type="entry name" value="BLR3841 PROTEIN"/>
    <property type="match status" value="1"/>
</dbReference>
<dbReference type="EMBL" id="QRCM01000001">
    <property type="protein sequence ID" value="TXG91177.1"/>
    <property type="molecule type" value="Genomic_DNA"/>
</dbReference>
<dbReference type="Pfam" id="PF02585">
    <property type="entry name" value="PIG-L"/>
    <property type="match status" value="1"/>
</dbReference>
<dbReference type="InterPro" id="IPR003737">
    <property type="entry name" value="GlcNAc_PI_deacetylase-related"/>
</dbReference>
<feature type="region of interest" description="Disordered" evidence="2">
    <location>
        <begin position="1"/>
        <end position="26"/>
    </location>
</feature>
<dbReference type="Gene3D" id="3.40.50.10320">
    <property type="entry name" value="LmbE-like"/>
    <property type="match status" value="1"/>
</dbReference>
<dbReference type="AlphaFoldDB" id="A0A6P2CEI7"/>
<dbReference type="SUPFAM" id="SSF102588">
    <property type="entry name" value="LmbE-like"/>
    <property type="match status" value="1"/>
</dbReference>